<comment type="subcellular location">
    <subcellularLocation>
        <location evidence="1">Cytoplasm</location>
    </subcellularLocation>
</comment>
<dbReference type="CDD" id="cd02414">
    <property type="entry name" value="KH-II_Jag"/>
    <property type="match status" value="1"/>
</dbReference>
<dbReference type="PANTHER" id="PTHR35800:SF1">
    <property type="entry name" value="RNA-BINDING PROTEIN KHPB"/>
    <property type="match status" value="1"/>
</dbReference>
<evidence type="ECO:0000259" key="2">
    <source>
        <dbReference type="PROSITE" id="PS51061"/>
    </source>
</evidence>
<comment type="subunit">
    <text evidence="1">Forms a complex with KhpA.</text>
</comment>
<keyword evidence="4" id="KW-1185">Reference proteome</keyword>
<evidence type="ECO:0000313" key="4">
    <source>
        <dbReference type="Proteomes" id="UP000886818"/>
    </source>
</evidence>
<evidence type="ECO:0000313" key="3">
    <source>
        <dbReference type="EMBL" id="QXM07020.1"/>
    </source>
</evidence>
<comment type="domain">
    <text evidence="1">Has an N-terminal Jag-N domain and 2 RNA-binding domains (KH and R3H).</text>
</comment>
<accession>A0ABX8RD72</accession>
<dbReference type="InterPro" id="IPR034079">
    <property type="entry name" value="R3H_KhpB"/>
</dbReference>
<dbReference type="InterPro" id="IPR038008">
    <property type="entry name" value="Jag_KH"/>
</dbReference>
<dbReference type="RefSeq" id="WP_218283711.1">
    <property type="nucleotide sequence ID" value="NZ_CP078093.1"/>
</dbReference>
<protein>
    <recommendedName>
        <fullName evidence="1">RNA-binding protein KhpB</fullName>
    </recommendedName>
    <alternativeName>
        <fullName evidence="1">RNA-binding protein EloR</fullName>
    </alternativeName>
</protein>
<dbReference type="CDD" id="cd02644">
    <property type="entry name" value="R3H_jag"/>
    <property type="match status" value="1"/>
</dbReference>
<dbReference type="InterPro" id="IPR039247">
    <property type="entry name" value="KhpB"/>
</dbReference>
<keyword evidence="1" id="KW-0143">Chaperone</keyword>
<dbReference type="NCBIfam" id="NF041568">
    <property type="entry name" value="Jag_EloR"/>
    <property type="match status" value="1"/>
</dbReference>
<keyword evidence="1" id="KW-0963">Cytoplasm</keyword>
<dbReference type="InterPro" id="IPR001374">
    <property type="entry name" value="R3H_dom"/>
</dbReference>
<dbReference type="SMART" id="SM00393">
    <property type="entry name" value="R3H"/>
    <property type="match status" value="1"/>
</dbReference>
<dbReference type="PANTHER" id="PTHR35800">
    <property type="entry name" value="PROTEIN JAG"/>
    <property type="match status" value="1"/>
</dbReference>
<dbReference type="InterPro" id="IPR032782">
    <property type="entry name" value="KhpB_N"/>
</dbReference>
<keyword evidence="1" id="KW-0133">Cell shape</keyword>
<comment type="similarity">
    <text evidence="1">Belongs to the KhpB RNA-binding protein family.</text>
</comment>
<dbReference type="Proteomes" id="UP000886818">
    <property type="component" value="Chromosome"/>
</dbReference>
<dbReference type="Pfam" id="PF13083">
    <property type="entry name" value="KH_KhpA-B"/>
    <property type="match status" value="1"/>
</dbReference>
<organism evidence="3 4">
    <name type="scientific">Crassaminicella indica</name>
    <dbReference type="NCBI Taxonomy" id="2855394"/>
    <lineage>
        <taxon>Bacteria</taxon>
        <taxon>Bacillati</taxon>
        <taxon>Bacillota</taxon>
        <taxon>Clostridia</taxon>
        <taxon>Eubacteriales</taxon>
        <taxon>Clostridiaceae</taxon>
        <taxon>Crassaminicella</taxon>
    </lineage>
</organism>
<dbReference type="Pfam" id="PF01424">
    <property type="entry name" value="R3H"/>
    <property type="match status" value="1"/>
</dbReference>
<feature type="domain" description="R3H" evidence="2">
    <location>
        <begin position="140"/>
        <end position="206"/>
    </location>
</feature>
<keyword evidence="1" id="KW-0694">RNA-binding</keyword>
<sequence length="211" mass="24302">MKFTEKTGKTVEEAVKSALEELKVTRDKVEIEVIEEPSKGFLGLIGTRLAKIRVTVKDHPEEAAVEFLNSIFKDMKLEAHCKTKLKEDSLYIEILGKDMGVLIGRRGQTLDAIQYLVSLVVNKDRENYLRVIVDTENYRKKREQTLVRLANKLANQVKIRGKDIVLEPMNPYERRIIHSTLQNHPYVQTRSEGEEPFRKVVIAVKQLSKTQ</sequence>
<reference evidence="3" key="1">
    <citation type="submission" date="2021-07" db="EMBL/GenBank/DDBJ databases">
        <title>Complete genome sequence of Crassaminicella sp. 143-21, isolated from a deep-sea hydrothermal vent.</title>
        <authorList>
            <person name="Li X."/>
        </authorList>
    </citation>
    <scope>NUCLEOTIDE SEQUENCE</scope>
    <source>
        <strain evidence="3">143-21</strain>
    </source>
</reference>
<comment type="function">
    <text evidence="1">A probable RNA chaperone. Forms a complex with KhpA which binds to cellular RNA and controls its expression. Plays a role in peptidoglycan (PG) homeostasis and cell length regulation.</text>
</comment>
<dbReference type="PROSITE" id="PS51061">
    <property type="entry name" value="R3H"/>
    <property type="match status" value="1"/>
</dbReference>
<dbReference type="Pfam" id="PF14804">
    <property type="entry name" value="Jag_N"/>
    <property type="match status" value="1"/>
</dbReference>
<feature type="region of interest" description="Jag_N domain" evidence="1">
    <location>
        <begin position="5"/>
        <end position="55"/>
    </location>
</feature>
<name>A0ABX8RD72_9CLOT</name>
<dbReference type="SMART" id="SM01245">
    <property type="entry name" value="Jag_N"/>
    <property type="match status" value="1"/>
</dbReference>
<evidence type="ECO:0000256" key="1">
    <source>
        <dbReference type="HAMAP-Rule" id="MF_00867"/>
    </source>
</evidence>
<dbReference type="HAMAP" id="MF_00867">
    <property type="entry name" value="KhpB"/>
    <property type="match status" value="1"/>
</dbReference>
<gene>
    <name evidence="1" type="primary">khpB</name>
    <name evidence="1" type="synonym">eloR</name>
    <name evidence="3" type="ORF">KVH43_04700</name>
</gene>
<keyword evidence="1" id="KW-0961">Cell wall biogenesis/degradation</keyword>
<dbReference type="EMBL" id="CP078093">
    <property type="protein sequence ID" value="QXM07020.1"/>
    <property type="molecule type" value="Genomic_DNA"/>
</dbReference>
<proteinExistence type="inferred from homology"/>